<name>A0A4Q7YYH0_9BACT</name>
<accession>A0A4Q7YYH0</accession>
<dbReference type="RefSeq" id="WP_130421109.1">
    <property type="nucleotide sequence ID" value="NZ_SHKW01000001.1"/>
</dbReference>
<evidence type="ECO:0000313" key="2">
    <source>
        <dbReference type="Proteomes" id="UP000292958"/>
    </source>
</evidence>
<dbReference type="Proteomes" id="UP000292958">
    <property type="component" value="Unassembled WGS sequence"/>
</dbReference>
<dbReference type="AlphaFoldDB" id="A0A4Q7YYH0"/>
<protein>
    <submittedName>
        <fullName evidence="1">Uncharacterized protein</fullName>
    </submittedName>
</protein>
<sequence length="134" mass="14891">MAPDPESPTKIGHRFQEFDLTGETAIRLEVGRREEIEAGLSTMMSCVDVLLRARDEGTIRFAEGVTGRMFETMGVLLMRAAHVNERSREAMFQHWQAHGPEILESLIADVAARQGKMLMPEDLAAAFMGTPPGY</sequence>
<comment type="caution">
    <text evidence="1">The sequence shown here is derived from an EMBL/GenBank/DDBJ whole genome shotgun (WGS) entry which is preliminary data.</text>
</comment>
<dbReference type="EMBL" id="SHKW01000001">
    <property type="protein sequence ID" value="RZU42927.1"/>
    <property type="molecule type" value="Genomic_DNA"/>
</dbReference>
<organism evidence="1 2">
    <name type="scientific">Edaphobacter modestus</name>
    <dbReference type="NCBI Taxonomy" id="388466"/>
    <lineage>
        <taxon>Bacteria</taxon>
        <taxon>Pseudomonadati</taxon>
        <taxon>Acidobacteriota</taxon>
        <taxon>Terriglobia</taxon>
        <taxon>Terriglobales</taxon>
        <taxon>Acidobacteriaceae</taxon>
        <taxon>Edaphobacter</taxon>
    </lineage>
</organism>
<keyword evidence="2" id="KW-1185">Reference proteome</keyword>
<gene>
    <name evidence="1" type="ORF">BDD14_4528</name>
</gene>
<evidence type="ECO:0000313" key="1">
    <source>
        <dbReference type="EMBL" id="RZU42927.1"/>
    </source>
</evidence>
<proteinExistence type="predicted"/>
<reference evidence="1 2" key="1">
    <citation type="submission" date="2019-02" db="EMBL/GenBank/DDBJ databases">
        <title>Genomic Encyclopedia of Archaeal and Bacterial Type Strains, Phase II (KMG-II): from individual species to whole genera.</title>
        <authorList>
            <person name="Goeker M."/>
        </authorList>
    </citation>
    <scope>NUCLEOTIDE SEQUENCE [LARGE SCALE GENOMIC DNA]</scope>
    <source>
        <strain evidence="1 2">DSM 18101</strain>
    </source>
</reference>